<evidence type="ECO:0000313" key="2">
    <source>
        <dbReference type="EMBL" id="TNV81200.1"/>
    </source>
</evidence>
<evidence type="ECO:0000256" key="1">
    <source>
        <dbReference type="SAM" id="Phobius"/>
    </source>
</evidence>
<keyword evidence="3" id="KW-1185">Reference proteome</keyword>
<feature type="transmembrane region" description="Helical" evidence="1">
    <location>
        <begin position="13"/>
        <end position="33"/>
    </location>
</feature>
<sequence>MIQLVKISKLSKISLYLIFLKFPLSYPIYIIYFKFFYQPLTQLYQDEILTFNSCSRGLLRPHHHWRARHLSL</sequence>
<keyword evidence="1" id="KW-0812">Transmembrane</keyword>
<reference evidence="2" key="1">
    <citation type="submission" date="2019-06" db="EMBL/GenBank/DDBJ databases">
        <authorList>
            <person name="Zheng W."/>
        </authorList>
    </citation>
    <scope>NUCLEOTIDE SEQUENCE</scope>
    <source>
        <strain evidence="2">QDHG01</strain>
    </source>
</reference>
<gene>
    <name evidence="2" type="ORF">FGO68_gene5973</name>
</gene>
<organism evidence="2 3">
    <name type="scientific">Halteria grandinella</name>
    <dbReference type="NCBI Taxonomy" id="5974"/>
    <lineage>
        <taxon>Eukaryota</taxon>
        <taxon>Sar</taxon>
        <taxon>Alveolata</taxon>
        <taxon>Ciliophora</taxon>
        <taxon>Intramacronucleata</taxon>
        <taxon>Spirotrichea</taxon>
        <taxon>Stichotrichia</taxon>
        <taxon>Sporadotrichida</taxon>
        <taxon>Halteriidae</taxon>
        <taxon>Halteria</taxon>
    </lineage>
</organism>
<keyword evidence="1" id="KW-1133">Transmembrane helix</keyword>
<protein>
    <submittedName>
        <fullName evidence="2">Uncharacterized protein</fullName>
    </submittedName>
</protein>
<name>A0A8J8T477_HALGN</name>
<proteinExistence type="predicted"/>
<dbReference type="EMBL" id="RRYP01006438">
    <property type="protein sequence ID" value="TNV81200.1"/>
    <property type="molecule type" value="Genomic_DNA"/>
</dbReference>
<evidence type="ECO:0000313" key="3">
    <source>
        <dbReference type="Proteomes" id="UP000785679"/>
    </source>
</evidence>
<dbReference type="Proteomes" id="UP000785679">
    <property type="component" value="Unassembled WGS sequence"/>
</dbReference>
<accession>A0A8J8T477</accession>
<dbReference type="AlphaFoldDB" id="A0A8J8T477"/>
<keyword evidence="1" id="KW-0472">Membrane</keyword>
<comment type="caution">
    <text evidence="2">The sequence shown here is derived from an EMBL/GenBank/DDBJ whole genome shotgun (WGS) entry which is preliminary data.</text>
</comment>